<keyword evidence="4" id="KW-1185">Reference proteome</keyword>
<feature type="region of interest" description="Disordered" evidence="1">
    <location>
        <begin position="704"/>
        <end position="724"/>
    </location>
</feature>
<dbReference type="InterPro" id="IPR043519">
    <property type="entry name" value="NT_sf"/>
</dbReference>
<feature type="domain" description="PAP/OAS1 substrate-binding-related" evidence="2">
    <location>
        <begin position="175"/>
        <end position="367"/>
    </location>
</feature>
<protein>
    <recommendedName>
        <fullName evidence="2">PAP/OAS1 substrate-binding-related domain-containing protein</fullName>
    </recommendedName>
</protein>
<feature type="region of interest" description="Disordered" evidence="1">
    <location>
        <begin position="392"/>
        <end position="492"/>
    </location>
</feature>
<comment type="caution">
    <text evidence="3">The sequence shown here is derived from an EMBL/GenBank/DDBJ whole genome shotgun (WGS) entry which is preliminary data.</text>
</comment>
<feature type="compositionally biased region" description="Polar residues" evidence="1">
    <location>
        <begin position="753"/>
        <end position="785"/>
    </location>
</feature>
<feature type="compositionally biased region" description="Basic and acidic residues" evidence="1">
    <location>
        <begin position="422"/>
        <end position="437"/>
    </location>
</feature>
<proteinExistence type="predicted"/>
<dbReference type="SMR" id="A0A8T3BIF7"/>
<dbReference type="Proteomes" id="UP000829196">
    <property type="component" value="Unassembled WGS sequence"/>
</dbReference>
<dbReference type="PANTHER" id="PTHR45979">
    <property type="entry name" value="PAP/OAS1 SUBSTRATE-BINDING DOMAIN SUPERFAMILY"/>
    <property type="match status" value="1"/>
</dbReference>
<gene>
    <name evidence="3" type="ORF">KFK09_012651</name>
</gene>
<dbReference type="SUPFAM" id="SSF81301">
    <property type="entry name" value="Nucleotidyltransferase"/>
    <property type="match status" value="1"/>
</dbReference>
<evidence type="ECO:0000313" key="3">
    <source>
        <dbReference type="EMBL" id="KAI0512017.1"/>
    </source>
</evidence>
<feature type="region of interest" description="Disordered" evidence="1">
    <location>
        <begin position="737"/>
        <end position="814"/>
    </location>
</feature>
<evidence type="ECO:0000256" key="1">
    <source>
        <dbReference type="SAM" id="MobiDB-lite"/>
    </source>
</evidence>
<dbReference type="SUPFAM" id="SSF81631">
    <property type="entry name" value="PAP/OAS1 substrate-binding domain"/>
    <property type="match status" value="1"/>
</dbReference>
<accession>A0A8T3BIF7</accession>
<organism evidence="3 4">
    <name type="scientific">Dendrobium nobile</name>
    <name type="common">Orchid</name>
    <dbReference type="NCBI Taxonomy" id="94219"/>
    <lineage>
        <taxon>Eukaryota</taxon>
        <taxon>Viridiplantae</taxon>
        <taxon>Streptophyta</taxon>
        <taxon>Embryophyta</taxon>
        <taxon>Tracheophyta</taxon>
        <taxon>Spermatophyta</taxon>
        <taxon>Magnoliopsida</taxon>
        <taxon>Liliopsida</taxon>
        <taxon>Asparagales</taxon>
        <taxon>Orchidaceae</taxon>
        <taxon>Epidendroideae</taxon>
        <taxon>Malaxideae</taxon>
        <taxon>Dendrobiinae</taxon>
        <taxon>Dendrobium</taxon>
    </lineage>
</organism>
<dbReference type="Gene3D" id="1.10.1410.10">
    <property type="match status" value="1"/>
</dbReference>
<dbReference type="InterPro" id="IPR058920">
    <property type="entry name" value="PAP-OAS1-bd-rel"/>
</dbReference>
<evidence type="ECO:0000259" key="2">
    <source>
        <dbReference type="Pfam" id="PF26180"/>
    </source>
</evidence>
<feature type="region of interest" description="Disordered" evidence="1">
    <location>
        <begin position="1"/>
        <end position="30"/>
    </location>
</feature>
<dbReference type="InterPro" id="IPR058921">
    <property type="entry name" value="PAP/OAS1-rel"/>
</dbReference>
<dbReference type="OrthoDB" id="273917at2759"/>
<feature type="compositionally biased region" description="Low complexity" evidence="1">
    <location>
        <begin position="710"/>
        <end position="721"/>
    </location>
</feature>
<dbReference type="CDD" id="cd05402">
    <property type="entry name" value="NT_PAP_TUTase"/>
    <property type="match status" value="1"/>
</dbReference>
<reference evidence="3" key="1">
    <citation type="journal article" date="2022" name="Front. Genet.">
        <title>Chromosome-Scale Assembly of the Dendrobium nobile Genome Provides Insights Into the Molecular Mechanism of the Biosynthesis of the Medicinal Active Ingredient of Dendrobium.</title>
        <authorList>
            <person name="Xu Q."/>
            <person name="Niu S.-C."/>
            <person name="Li K.-L."/>
            <person name="Zheng P.-J."/>
            <person name="Zhang X.-J."/>
            <person name="Jia Y."/>
            <person name="Liu Y."/>
            <person name="Niu Y.-X."/>
            <person name="Yu L.-H."/>
            <person name="Chen D.-F."/>
            <person name="Zhang G.-Q."/>
        </authorList>
    </citation>
    <scope>NUCLEOTIDE SEQUENCE</scope>
    <source>
        <tissue evidence="3">Leaf</tissue>
    </source>
</reference>
<name>A0A8T3BIF7_DENNO</name>
<dbReference type="EMBL" id="JAGYWB010000009">
    <property type="protein sequence ID" value="KAI0512017.1"/>
    <property type="molecule type" value="Genomic_DNA"/>
</dbReference>
<evidence type="ECO:0000313" key="4">
    <source>
        <dbReference type="Proteomes" id="UP000829196"/>
    </source>
</evidence>
<feature type="compositionally biased region" description="Low complexity" evidence="1">
    <location>
        <begin position="467"/>
        <end position="481"/>
    </location>
</feature>
<dbReference type="PANTHER" id="PTHR45979:SF30">
    <property type="entry name" value="NUCLEOTIDYLTRANSFERASE"/>
    <property type="match status" value="1"/>
</dbReference>
<dbReference type="Pfam" id="PF26180">
    <property type="entry name" value="PAP-OAS1"/>
    <property type="match status" value="1"/>
</dbReference>
<dbReference type="AlphaFoldDB" id="A0A8T3BIF7"/>
<sequence>MNEGSQRPPEGVDFVPAGYTSPESHPPNPNPSVIEASVWWQAEQAALGIIRRIHPTLASELRRNNVVKHLHKLIGIDIFPFGSFPLRTYLPNGDIDLTCIGFPTSEEALSYDVLAVLQREEHNKDSEFELKNVRYINAEVKLVKCLVRNISIDISFNQIGGLSTLCFFEQVDRFIGKDHLFKRSILLIKAWCYHESHILGSQYGLLSTYALETLILYIFHLFNSSLDGPIAVLYRFVYYYSRFDWEKYCISLRGPLSLSSLTQLSVESSDNYGGDLLLTEEFLRSCADSFSVPVRGSEANSRPFTRKHLNIIDPLRSNNNLGRSVSLGGFFRIRSALAYGARKLGHLLLLPASSIRDEIYMFFRSTLDKNGGGERPDVQDLSSRLPRSALVESTGVELAQPVEKLEKENPDELSSESPTSKGYRDLNKELKNVRISDLDESEGMVAPQKTFSDKQQDSTTSDAKDPVTSTTSVLTSMTESLPTASSTEEESILDVRHSDHDPHLLFNPESQIRKDVKLDQVNSTTLGPTFNVPSTIISTQPDSFEMDSSLSNTGLVGNIGEDHPSERLNLVDYGPEGNLGNRTDEPFSILDELLDLSGDFDTHLDNLNYAVWYQEKKTNTKFVPMYQSPPYSYYGHGKDVWTDGSQFTVPLSPGPPLLFPAAYYPMNLPVIPNIYNIDDARRRKGTGTFLPKLDYEKNREQLLDVPQSPSPHASSASPNASGTEFSTLKFGSFGSVSVETPTKEQGSKPDSPISLSRGSGFTSPASSSQRPAMSSDTGRGSSSEPYQLKDEEDFPKLSGRFPPSRRERRQAKRG</sequence>
<dbReference type="Gene3D" id="3.30.460.10">
    <property type="entry name" value="Beta Polymerase, domain 2"/>
    <property type="match status" value="1"/>
</dbReference>